<evidence type="ECO:0000313" key="2">
    <source>
        <dbReference type="Proteomes" id="UP000499080"/>
    </source>
</evidence>
<dbReference type="Proteomes" id="UP000499080">
    <property type="component" value="Unassembled WGS sequence"/>
</dbReference>
<dbReference type="AlphaFoldDB" id="A0A4Y2G6Z4"/>
<evidence type="ECO:0000313" key="1">
    <source>
        <dbReference type="EMBL" id="GBM48389.1"/>
    </source>
</evidence>
<name>A0A4Y2G6Z4_ARAVE</name>
<protein>
    <submittedName>
        <fullName evidence="1">Uncharacterized protein</fullName>
    </submittedName>
</protein>
<sequence length="84" mass="9827">MTRTTPELAPPSPKGPFKYYIWDMAFEAIQWQKVQSVRLASVSFGAMKRFKKRLITRIDSIPFQQQSKIRDVTFSVTYVHKSET</sequence>
<dbReference type="EMBL" id="BGPR01001213">
    <property type="protein sequence ID" value="GBM48389.1"/>
    <property type="molecule type" value="Genomic_DNA"/>
</dbReference>
<keyword evidence="2" id="KW-1185">Reference proteome</keyword>
<gene>
    <name evidence="1" type="ORF">AVEN_103572_1</name>
</gene>
<comment type="caution">
    <text evidence="1">The sequence shown here is derived from an EMBL/GenBank/DDBJ whole genome shotgun (WGS) entry which is preliminary data.</text>
</comment>
<proteinExistence type="predicted"/>
<accession>A0A4Y2G6Z4</accession>
<reference evidence="1 2" key="1">
    <citation type="journal article" date="2019" name="Sci. Rep.">
        <title>Orb-weaving spider Araneus ventricosus genome elucidates the spidroin gene catalogue.</title>
        <authorList>
            <person name="Kono N."/>
            <person name="Nakamura H."/>
            <person name="Ohtoshi R."/>
            <person name="Moran D.A.P."/>
            <person name="Shinohara A."/>
            <person name="Yoshida Y."/>
            <person name="Fujiwara M."/>
            <person name="Mori M."/>
            <person name="Tomita M."/>
            <person name="Arakawa K."/>
        </authorList>
    </citation>
    <scope>NUCLEOTIDE SEQUENCE [LARGE SCALE GENOMIC DNA]</scope>
</reference>
<organism evidence="1 2">
    <name type="scientific">Araneus ventricosus</name>
    <name type="common">Orbweaver spider</name>
    <name type="synonym">Epeira ventricosa</name>
    <dbReference type="NCBI Taxonomy" id="182803"/>
    <lineage>
        <taxon>Eukaryota</taxon>
        <taxon>Metazoa</taxon>
        <taxon>Ecdysozoa</taxon>
        <taxon>Arthropoda</taxon>
        <taxon>Chelicerata</taxon>
        <taxon>Arachnida</taxon>
        <taxon>Araneae</taxon>
        <taxon>Araneomorphae</taxon>
        <taxon>Entelegynae</taxon>
        <taxon>Araneoidea</taxon>
        <taxon>Araneidae</taxon>
        <taxon>Araneus</taxon>
    </lineage>
</organism>